<name>A0A1R2C7P9_9CILI</name>
<comment type="caution">
    <text evidence="1">The sequence shown here is derived from an EMBL/GenBank/DDBJ whole genome shotgun (WGS) entry which is preliminary data.</text>
</comment>
<dbReference type="AlphaFoldDB" id="A0A1R2C7P9"/>
<protein>
    <submittedName>
        <fullName evidence="1">Uncharacterized protein</fullName>
    </submittedName>
</protein>
<dbReference type="Proteomes" id="UP000187209">
    <property type="component" value="Unassembled WGS sequence"/>
</dbReference>
<proteinExistence type="predicted"/>
<evidence type="ECO:0000313" key="1">
    <source>
        <dbReference type="EMBL" id="OMJ85011.1"/>
    </source>
</evidence>
<organism evidence="1 2">
    <name type="scientific">Stentor coeruleus</name>
    <dbReference type="NCBI Taxonomy" id="5963"/>
    <lineage>
        <taxon>Eukaryota</taxon>
        <taxon>Sar</taxon>
        <taxon>Alveolata</taxon>
        <taxon>Ciliophora</taxon>
        <taxon>Postciliodesmatophora</taxon>
        <taxon>Heterotrichea</taxon>
        <taxon>Heterotrichida</taxon>
        <taxon>Stentoridae</taxon>
        <taxon>Stentor</taxon>
    </lineage>
</organism>
<accession>A0A1R2C7P9</accession>
<reference evidence="1 2" key="1">
    <citation type="submission" date="2016-11" db="EMBL/GenBank/DDBJ databases">
        <title>The macronuclear genome of Stentor coeruleus: a giant cell with tiny introns.</title>
        <authorList>
            <person name="Slabodnick M."/>
            <person name="Ruby J.G."/>
            <person name="Reiff S.B."/>
            <person name="Swart E.C."/>
            <person name="Gosai S."/>
            <person name="Prabakaran S."/>
            <person name="Witkowska E."/>
            <person name="Larue G.E."/>
            <person name="Fisher S."/>
            <person name="Freeman R.M."/>
            <person name="Gunawardena J."/>
            <person name="Chu W."/>
            <person name="Stover N.A."/>
            <person name="Gregory B.D."/>
            <person name="Nowacki M."/>
            <person name="Derisi J."/>
            <person name="Roy S.W."/>
            <person name="Marshall W.F."/>
            <person name="Sood P."/>
        </authorList>
    </citation>
    <scope>NUCLEOTIDE SEQUENCE [LARGE SCALE GENOMIC DNA]</scope>
    <source>
        <strain evidence="1">WM001</strain>
    </source>
</reference>
<keyword evidence="2" id="KW-1185">Reference proteome</keyword>
<sequence>MSDHNNNPKQASPLSIYSISVLEAKDSVIIEDLNSAPLCTDLGALSVDFDLSLFQAKKNFQKKVENHMICTEPTEDDNFWHVFGFNTPENKKLIHRNLALTKNLKQINQKEHLLNSCLEENFKNSYCKGKTRKFYKRKFGKSQYSKSSIKCSNICEVI</sequence>
<evidence type="ECO:0000313" key="2">
    <source>
        <dbReference type="Proteomes" id="UP000187209"/>
    </source>
</evidence>
<dbReference type="EMBL" id="MPUH01000251">
    <property type="protein sequence ID" value="OMJ85011.1"/>
    <property type="molecule type" value="Genomic_DNA"/>
</dbReference>
<gene>
    <name evidence="1" type="ORF">SteCoe_13789</name>
</gene>